<evidence type="ECO:0000313" key="1">
    <source>
        <dbReference type="EMBL" id="KAJ0051544.1"/>
    </source>
</evidence>
<organism evidence="1 2">
    <name type="scientific">Pistacia integerrima</name>
    <dbReference type="NCBI Taxonomy" id="434235"/>
    <lineage>
        <taxon>Eukaryota</taxon>
        <taxon>Viridiplantae</taxon>
        <taxon>Streptophyta</taxon>
        <taxon>Embryophyta</taxon>
        <taxon>Tracheophyta</taxon>
        <taxon>Spermatophyta</taxon>
        <taxon>Magnoliopsida</taxon>
        <taxon>eudicotyledons</taxon>
        <taxon>Gunneridae</taxon>
        <taxon>Pentapetalae</taxon>
        <taxon>rosids</taxon>
        <taxon>malvids</taxon>
        <taxon>Sapindales</taxon>
        <taxon>Anacardiaceae</taxon>
        <taxon>Pistacia</taxon>
    </lineage>
</organism>
<gene>
    <name evidence="1" type="ORF">Pint_03222</name>
</gene>
<sequence>MAPTSSIQFIDAALSCTTPPFALSYTDSEQKWLIRKHLISLLQDYPTFIPSNDSFTHNDGTTVNLLNATGYLHVSSSTPPIHLTIWVHESYPFIPPMVFISSNNANHHHHNHPFVDSCGGIASAYLQTWSYPGHNLSELVHNLVKIFSHDHPFANSSPGPTLSHPSFASKREALDRLSAMLHYDAAAVTSKTAEEIEELSILQVEMKKRAGVIENIVTELEMERKKLKERTMELGDKADVLRSWLAANDPKSFEVMNEIEDAFEVIGEGSKIVVEKLAADKAVEDVIYALDKALEEEVVSFEIYIRQIRMLAREQFFHRDFLVKLKGSDILI</sequence>
<dbReference type="EMBL" id="CM047736">
    <property type="protein sequence ID" value="KAJ0051544.1"/>
    <property type="molecule type" value="Genomic_DNA"/>
</dbReference>
<comment type="caution">
    <text evidence="1">The sequence shown here is derived from an EMBL/GenBank/DDBJ whole genome shotgun (WGS) entry which is preliminary data.</text>
</comment>
<reference evidence="2" key="1">
    <citation type="journal article" date="2023" name="G3 (Bethesda)">
        <title>Genome assembly and association tests identify interacting loci associated with vigor, precocity, and sex in interspecific pistachio rootstocks.</title>
        <authorList>
            <person name="Palmer W."/>
            <person name="Jacygrad E."/>
            <person name="Sagayaradj S."/>
            <person name="Cavanaugh K."/>
            <person name="Han R."/>
            <person name="Bertier L."/>
            <person name="Beede B."/>
            <person name="Kafkas S."/>
            <person name="Golino D."/>
            <person name="Preece J."/>
            <person name="Michelmore R."/>
        </authorList>
    </citation>
    <scope>NUCLEOTIDE SEQUENCE [LARGE SCALE GENOMIC DNA]</scope>
</reference>
<keyword evidence="2" id="KW-1185">Reference proteome</keyword>
<dbReference type="Proteomes" id="UP001163603">
    <property type="component" value="Chromosome 1"/>
</dbReference>
<name>A0ACC0ZI50_9ROSI</name>
<accession>A0ACC0ZI50</accession>
<evidence type="ECO:0000313" key="2">
    <source>
        <dbReference type="Proteomes" id="UP001163603"/>
    </source>
</evidence>
<proteinExistence type="predicted"/>
<protein>
    <submittedName>
        <fullName evidence="1">Uncharacterized protein</fullName>
    </submittedName>
</protein>